<reference evidence="12" key="2">
    <citation type="submission" date="2025-08" db="UniProtKB">
        <authorList>
            <consortium name="Ensembl"/>
        </authorList>
    </citation>
    <scope>IDENTIFICATION</scope>
</reference>
<gene>
    <name evidence="12" type="primary">MEAK7</name>
    <name evidence="12" type="synonym">meak7</name>
</gene>
<dbReference type="PANTHER" id="PTHR23354:SF131">
    <property type="entry name" value="MTOR-ASSOCIATED PROTEIN MEAK7"/>
    <property type="match status" value="1"/>
</dbReference>
<dbReference type="GO" id="GO:0016020">
    <property type="term" value="C:membrane"/>
    <property type="evidence" value="ECO:0007669"/>
    <property type="project" value="UniProtKB-SubCell"/>
</dbReference>
<name>A0A8D0CF16_SCLFO</name>
<dbReference type="OrthoDB" id="289228at2759"/>
<dbReference type="PROSITE" id="PS51886">
    <property type="entry name" value="TLDC"/>
    <property type="match status" value="1"/>
</dbReference>
<evidence type="ECO:0000256" key="4">
    <source>
        <dbReference type="ARBA" id="ARBA00022490"/>
    </source>
</evidence>
<evidence type="ECO:0000256" key="10">
    <source>
        <dbReference type="SAM" id="MobiDB-lite"/>
    </source>
</evidence>
<dbReference type="PANTHER" id="PTHR23354">
    <property type="entry name" value="NUCLEOLAR PROTEIN 7/ESTROGEN RECEPTOR COACTIVATOR-RELATED"/>
    <property type="match status" value="1"/>
</dbReference>
<dbReference type="GeneTree" id="ENSGT00940000158087"/>
<evidence type="ECO:0000256" key="3">
    <source>
        <dbReference type="ARBA" id="ARBA00004496"/>
    </source>
</evidence>
<evidence type="ECO:0000256" key="8">
    <source>
        <dbReference type="ARBA" id="ARBA00041780"/>
    </source>
</evidence>
<evidence type="ECO:0000256" key="9">
    <source>
        <dbReference type="ARBA" id="ARBA00042134"/>
    </source>
</evidence>
<feature type="region of interest" description="Disordered" evidence="10">
    <location>
        <begin position="528"/>
        <end position="548"/>
    </location>
</feature>
<evidence type="ECO:0000313" key="13">
    <source>
        <dbReference type="Proteomes" id="UP000694397"/>
    </source>
</evidence>
<evidence type="ECO:0000313" key="12">
    <source>
        <dbReference type="Ensembl" id="ENSSFOP00015063646.1"/>
    </source>
</evidence>
<sequence>MEQYAHGLRADNTPSPRHGKSYALKRRFSSLALHRRGTPSRARTRALGVARCPVARRPRVATAVRCSAMGNTESAQLQQRLSRFRPDERNLLDGAFDRLREPPSGAAAGHSGKVLTLDALKANTEGVASASMTSRLFEAMRSTDPGSAAPLHGGVTHEQLLIFLSDVLRGTAVERAPLIRVMSGGATGGVTGCAQIREFLEDLLSAVVHILVLRGQLQGWKPEFMGDSDQGVKLLAEQLTSELKCTDQQTCDLPCLEDWLFRTSAVSLYLEYLTIEGLGVRLPSRPPLVLLPLCQDTPWGELRSLMSLPLLLFLAPQLPRAQSAIWRLLFSTRLHGESFTRLVGNCVRRGPTLLLLRDTHGYTFGGFASHSWETKPQFQGDSRCFLFSVFPSLRVYSCTGYNQHYMYLNQGQQTMPNGLVSFILCAYCVTTESSVSHCNYCMFFHGSQGMGGQHNYFGLWLDSDFGRGHSRARPRCTTYGSPQLSAEEDFTVDSLEVWGVGDPPEDHEQTRGKKSVLDADPEAQAMIEMAGKTLHSQGLREPEEGDTD</sequence>
<dbReference type="Ensembl" id="ENSSFOT00015065435.1">
    <property type="protein sequence ID" value="ENSSFOP00015063646.1"/>
    <property type="gene ID" value="ENSSFOG00015023215.2"/>
</dbReference>
<dbReference type="Pfam" id="PF07534">
    <property type="entry name" value="TLD"/>
    <property type="match status" value="1"/>
</dbReference>
<evidence type="ECO:0000256" key="6">
    <source>
        <dbReference type="ARBA" id="ARBA00023228"/>
    </source>
</evidence>
<organism evidence="12 13">
    <name type="scientific">Scleropages formosus</name>
    <name type="common">Asian bonytongue</name>
    <name type="synonym">Osteoglossum formosum</name>
    <dbReference type="NCBI Taxonomy" id="113540"/>
    <lineage>
        <taxon>Eukaryota</taxon>
        <taxon>Metazoa</taxon>
        <taxon>Chordata</taxon>
        <taxon>Craniata</taxon>
        <taxon>Vertebrata</taxon>
        <taxon>Euteleostomi</taxon>
        <taxon>Actinopterygii</taxon>
        <taxon>Neopterygii</taxon>
        <taxon>Teleostei</taxon>
        <taxon>Osteoglossocephala</taxon>
        <taxon>Osteoglossomorpha</taxon>
        <taxon>Osteoglossiformes</taxon>
        <taxon>Osteoglossidae</taxon>
        <taxon>Scleropages</taxon>
    </lineage>
</organism>
<reference evidence="12 13" key="1">
    <citation type="submission" date="2019-04" db="EMBL/GenBank/DDBJ databases">
        <authorList>
            <consortium name="Wellcome Sanger Institute Data Sharing"/>
        </authorList>
    </citation>
    <scope>NUCLEOTIDE SEQUENCE [LARGE SCALE GENOMIC DNA]</scope>
</reference>
<keyword evidence="5" id="KW-0472">Membrane</keyword>
<reference evidence="12" key="3">
    <citation type="submission" date="2025-09" db="UniProtKB">
        <authorList>
            <consortium name="Ensembl"/>
        </authorList>
    </citation>
    <scope>IDENTIFICATION</scope>
</reference>
<keyword evidence="6" id="KW-0458">Lysosome</keyword>
<keyword evidence="13" id="KW-1185">Reference proteome</keyword>
<proteinExistence type="predicted"/>
<evidence type="ECO:0000256" key="2">
    <source>
        <dbReference type="ARBA" id="ARBA00004371"/>
    </source>
</evidence>
<evidence type="ECO:0000256" key="5">
    <source>
        <dbReference type="ARBA" id="ARBA00023136"/>
    </source>
</evidence>
<protein>
    <recommendedName>
        <fullName evidence="7">MTOR-associated protein MEAK7</fullName>
    </recommendedName>
    <alternativeName>
        <fullName evidence="9">TBC/LysM-associated domain-containing protein 1</fullName>
    </alternativeName>
    <alternativeName>
        <fullName evidence="8">TLD domain-containing protein 1</fullName>
    </alternativeName>
</protein>
<dbReference type="GO" id="GO:0006979">
    <property type="term" value="P:response to oxidative stress"/>
    <property type="evidence" value="ECO:0007669"/>
    <property type="project" value="TreeGrafter"/>
</dbReference>
<dbReference type="SMART" id="SM00584">
    <property type="entry name" value="TLDc"/>
    <property type="match status" value="1"/>
</dbReference>
<dbReference type="GO" id="GO:0005634">
    <property type="term" value="C:nucleus"/>
    <property type="evidence" value="ECO:0007669"/>
    <property type="project" value="TreeGrafter"/>
</dbReference>
<feature type="domain" description="TLDc" evidence="11">
    <location>
        <begin position="304"/>
        <end position="501"/>
    </location>
</feature>
<evidence type="ECO:0000259" key="11">
    <source>
        <dbReference type="PROSITE" id="PS51886"/>
    </source>
</evidence>
<evidence type="ECO:0000256" key="7">
    <source>
        <dbReference type="ARBA" id="ARBA00039594"/>
    </source>
</evidence>
<dbReference type="AlphaFoldDB" id="A0A8D0CF16"/>
<dbReference type="GO" id="GO:0031929">
    <property type="term" value="P:TOR signaling"/>
    <property type="evidence" value="ECO:0007669"/>
    <property type="project" value="TreeGrafter"/>
</dbReference>
<dbReference type="Proteomes" id="UP000694397">
    <property type="component" value="Chromosome 7"/>
</dbReference>
<dbReference type="InterPro" id="IPR006571">
    <property type="entry name" value="TLDc_dom"/>
</dbReference>
<keyword evidence="4" id="KW-0963">Cytoplasm</keyword>
<dbReference type="GO" id="GO:0005764">
    <property type="term" value="C:lysosome"/>
    <property type="evidence" value="ECO:0007669"/>
    <property type="project" value="UniProtKB-SubCell"/>
</dbReference>
<evidence type="ECO:0000256" key="1">
    <source>
        <dbReference type="ARBA" id="ARBA00004370"/>
    </source>
</evidence>
<comment type="subcellular location">
    <subcellularLocation>
        <location evidence="3">Cytoplasm</location>
    </subcellularLocation>
    <subcellularLocation>
        <location evidence="2">Lysosome</location>
    </subcellularLocation>
    <subcellularLocation>
        <location evidence="1">Membrane</location>
    </subcellularLocation>
</comment>
<accession>A0A8D0CF16</accession>